<reference evidence="1" key="2">
    <citation type="submission" date="2021-04" db="EMBL/GenBank/DDBJ databases">
        <authorList>
            <person name="Gilroy R."/>
        </authorList>
    </citation>
    <scope>NUCLEOTIDE SEQUENCE</scope>
    <source>
        <strain evidence="1">1719</strain>
    </source>
</reference>
<accession>A0A9D1WAK7</accession>
<dbReference type="InterPro" id="IPR011467">
    <property type="entry name" value="DUF1573"/>
</dbReference>
<reference evidence="1" key="1">
    <citation type="journal article" date="2021" name="PeerJ">
        <title>Extensive microbial diversity within the chicken gut microbiome revealed by metagenomics and culture.</title>
        <authorList>
            <person name="Gilroy R."/>
            <person name="Ravi A."/>
            <person name="Getino M."/>
            <person name="Pursley I."/>
            <person name="Horton D.L."/>
            <person name="Alikhan N.F."/>
            <person name="Baker D."/>
            <person name="Gharbi K."/>
            <person name="Hall N."/>
            <person name="Watson M."/>
            <person name="Adriaenssens E.M."/>
            <person name="Foster-Nyarko E."/>
            <person name="Jarju S."/>
            <person name="Secka A."/>
            <person name="Antonio M."/>
            <person name="Oren A."/>
            <person name="Chaudhuri R.R."/>
            <person name="La Ragione R."/>
            <person name="Hildebrand F."/>
            <person name="Pallen M.J."/>
        </authorList>
    </citation>
    <scope>NUCLEOTIDE SEQUENCE</scope>
    <source>
        <strain evidence="1">1719</strain>
    </source>
</reference>
<dbReference type="PANTHER" id="PTHR37833">
    <property type="entry name" value="LIPOPROTEIN-RELATED"/>
    <property type="match status" value="1"/>
</dbReference>
<dbReference type="Pfam" id="PF07610">
    <property type="entry name" value="DUF1573"/>
    <property type="match status" value="1"/>
</dbReference>
<dbReference type="PANTHER" id="PTHR37833:SF1">
    <property type="entry name" value="SIGNAL PEPTIDE PROTEIN"/>
    <property type="match status" value="1"/>
</dbReference>
<dbReference type="EMBL" id="DXEZ01000306">
    <property type="protein sequence ID" value="HIX55503.1"/>
    <property type="molecule type" value="Genomic_DNA"/>
</dbReference>
<proteinExistence type="predicted"/>
<comment type="caution">
    <text evidence="1">The sequence shown here is derived from an EMBL/GenBank/DDBJ whole genome shotgun (WGS) entry which is preliminary data.</text>
</comment>
<dbReference type="AlphaFoldDB" id="A0A9D1WAK7"/>
<gene>
    <name evidence="1" type="ORF">H9853_10800</name>
</gene>
<dbReference type="Gene3D" id="2.60.40.10">
    <property type="entry name" value="Immunoglobulins"/>
    <property type="match status" value="1"/>
</dbReference>
<dbReference type="Proteomes" id="UP000824156">
    <property type="component" value="Unassembled WGS sequence"/>
</dbReference>
<sequence length="124" mass="13435">MKKVTYTFSLICALLITLGMGVMVGEFKFDSESHDFGRIPQNKSVTHEFVFTNTGDSPIIISDVKPTCGCSVAEFTKTPVKPSEKGTIKVVFNAAAAGPFTKSFIVRSNTKTPVKNLTIKGIVE</sequence>
<evidence type="ECO:0000313" key="2">
    <source>
        <dbReference type="Proteomes" id="UP000824156"/>
    </source>
</evidence>
<protein>
    <submittedName>
        <fullName evidence="1">DUF1573 domain-containing protein</fullName>
    </submittedName>
</protein>
<dbReference type="InterPro" id="IPR013783">
    <property type="entry name" value="Ig-like_fold"/>
</dbReference>
<organism evidence="1 2">
    <name type="scientific">Candidatus Sphingobacterium stercoripullorum</name>
    <dbReference type="NCBI Taxonomy" id="2838759"/>
    <lineage>
        <taxon>Bacteria</taxon>
        <taxon>Pseudomonadati</taxon>
        <taxon>Bacteroidota</taxon>
        <taxon>Sphingobacteriia</taxon>
        <taxon>Sphingobacteriales</taxon>
        <taxon>Sphingobacteriaceae</taxon>
        <taxon>Sphingobacterium</taxon>
    </lineage>
</organism>
<name>A0A9D1WAK7_9SPHI</name>
<evidence type="ECO:0000313" key="1">
    <source>
        <dbReference type="EMBL" id="HIX55503.1"/>
    </source>
</evidence>